<evidence type="ECO:0000313" key="2">
    <source>
        <dbReference type="EMBL" id="KPV49743.1"/>
    </source>
</evidence>
<organism evidence="2 3">
    <name type="scientific">Kouleothrix aurantiaca</name>
    <dbReference type="NCBI Taxonomy" id="186479"/>
    <lineage>
        <taxon>Bacteria</taxon>
        <taxon>Bacillati</taxon>
        <taxon>Chloroflexota</taxon>
        <taxon>Chloroflexia</taxon>
        <taxon>Chloroflexales</taxon>
        <taxon>Roseiflexineae</taxon>
        <taxon>Roseiflexaceae</taxon>
        <taxon>Kouleothrix</taxon>
    </lineage>
</organism>
<evidence type="ECO:0000256" key="1">
    <source>
        <dbReference type="SAM" id="Phobius"/>
    </source>
</evidence>
<accession>A0A0P9DAZ4</accession>
<evidence type="ECO:0000313" key="3">
    <source>
        <dbReference type="Proteomes" id="UP000050509"/>
    </source>
</evidence>
<protein>
    <submittedName>
        <fullName evidence="2">Uncharacterized protein</fullName>
    </submittedName>
</protein>
<keyword evidence="1" id="KW-0472">Membrane</keyword>
<gene>
    <name evidence="2" type="ORF">SE17_30890</name>
</gene>
<feature type="transmembrane region" description="Helical" evidence="1">
    <location>
        <begin position="61"/>
        <end position="81"/>
    </location>
</feature>
<proteinExistence type="predicted"/>
<dbReference type="EMBL" id="LJCR01001776">
    <property type="protein sequence ID" value="KPV49743.1"/>
    <property type="molecule type" value="Genomic_DNA"/>
</dbReference>
<sequence>YGTVLGLLPTRLWYAADGGAGRAWLPQHGLRALPIFALLIFTYAAEFAGQVFGLWGFSNLVTTLAGLVTGVGLGLMFHPILQGRADWLREAVRR</sequence>
<keyword evidence="1" id="KW-1133">Transmembrane helix</keyword>
<reference evidence="2 3" key="1">
    <citation type="submission" date="2015-09" db="EMBL/GenBank/DDBJ databases">
        <title>Draft genome sequence of Kouleothrix aurantiaca JCM 19913.</title>
        <authorList>
            <person name="Hemp J."/>
        </authorList>
    </citation>
    <scope>NUCLEOTIDE SEQUENCE [LARGE SCALE GENOMIC DNA]</scope>
    <source>
        <strain evidence="2 3">COM-B</strain>
    </source>
</reference>
<name>A0A0P9DAZ4_9CHLR</name>
<feature type="non-terminal residue" evidence="2">
    <location>
        <position position="1"/>
    </location>
</feature>
<feature type="transmembrane region" description="Helical" evidence="1">
    <location>
        <begin position="32"/>
        <end position="55"/>
    </location>
</feature>
<keyword evidence="3" id="KW-1185">Reference proteome</keyword>
<dbReference type="AlphaFoldDB" id="A0A0P9DAZ4"/>
<dbReference type="Proteomes" id="UP000050509">
    <property type="component" value="Unassembled WGS sequence"/>
</dbReference>
<keyword evidence="1" id="KW-0812">Transmembrane</keyword>
<comment type="caution">
    <text evidence="2">The sequence shown here is derived from an EMBL/GenBank/DDBJ whole genome shotgun (WGS) entry which is preliminary data.</text>
</comment>